<dbReference type="Ensembl" id="ENSSAUT00010009581.1">
    <property type="protein sequence ID" value="ENSSAUP00010008969.1"/>
    <property type="gene ID" value="ENSSAUG00010004454.1"/>
</dbReference>
<accession>A0A671U840</accession>
<reference evidence="2" key="2">
    <citation type="submission" date="2025-08" db="UniProtKB">
        <authorList>
            <consortium name="Ensembl"/>
        </authorList>
    </citation>
    <scope>IDENTIFICATION</scope>
</reference>
<keyword evidence="1" id="KW-0175">Coiled coil</keyword>
<name>A0A671U840_SPAAU</name>
<dbReference type="GeneTree" id="ENSGT00940000179970"/>
<dbReference type="OMA" id="VNTNARC"/>
<reference evidence="2" key="3">
    <citation type="submission" date="2025-09" db="UniProtKB">
        <authorList>
            <consortium name="Ensembl"/>
        </authorList>
    </citation>
    <scope>IDENTIFICATION</scope>
</reference>
<evidence type="ECO:0000256" key="1">
    <source>
        <dbReference type="SAM" id="Coils"/>
    </source>
</evidence>
<feature type="coiled-coil region" evidence="1">
    <location>
        <begin position="13"/>
        <end position="40"/>
    </location>
</feature>
<sequence length="82" mass="8906">MADEEAEQDRSPENGNTETIEELKQRLQQLQEVVVGESGDSPTQSSSEYCQEFCRVIITTESVVNTNARCTGDVGGGYGTVC</sequence>
<dbReference type="InParanoid" id="A0A671U840"/>
<protein>
    <submittedName>
        <fullName evidence="2">Uncharacterized protein</fullName>
    </submittedName>
</protein>
<keyword evidence="3" id="KW-1185">Reference proteome</keyword>
<organism evidence="2 3">
    <name type="scientific">Sparus aurata</name>
    <name type="common">Gilthead sea bream</name>
    <dbReference type="NCBI Taxonomy" id="8175"/>
    <lineage>
        <taxon>Eukaryota</taxon>
        <taxon>Metazoa</taxon>
        <taxon>Chordata</taxon>
        <taxon>Craniata</taxon>
        <taxon>Vertebrata</taxon>
        <taxon>Euteleostomi</taxon>
        <taxon>Actinopterygii</taxon>
        <taxon>Neopterygii</taxon>
        <taxon>Teleostei</taxon>
        <taxon>Neoteleostei</taxon>
        <taxon>Acanthomorphata</taxon>
        <taxon>Eupercaria</taxon>
        <taxon>Spariformes</taxon>
        <taxon>Sparidae</taxon>
        <taxon>Sparus</taxon>
    </lineage>
</organism>
<proteinExistence type="predicted"/>
<reference evidence="2" key="1">
    <citation type="submission" date="2021-04" db="EMBL/GenBank/DDBJ databases">
        <authorList>
            <consortium name="Wellcome Sanger Institute Data Sharing"/>
        </authorList>
    </citation>
    <scope>NUCLEOTIDE SEQUENCE [LARGE SCALE GENOMIC DNA]</scope>
</reference>
<evidence type="ECO:0000313" key="3">
    <source>
        <dbReference type="Proteomes" id="UP000472265"/>
    </source>
</evidence>
<evidence type="ECO:0000313" key="2">
    <source>
        <dbReference type="Ensembl" id="ENSSAUP00010008969.1"/>
    </source>
</evidence>
<dbReference type="Proteomes" id="UP000472265">
    <property type="component" value="Chromosome 22"/>
</dbReference>
<dbReference type="AlphaFoldDB" id="A0A671U840"/>